<feature type="domain" description="DUF732" evidence="2">
    <location>
        <begin position="35"/>
        <end position="105"/>
    </location>
</feature>
<dbReference type="eggNOG" id="ENOG5031MN4">
    <property type="taxonomic scope" value="Bacteria"/>
</dbReference>
<dbReference type="Proteomes" id="UP000028880">
    <property type="component" value="Unassembled WGS sequence"/>
</dbReference>
<evidence type="ECO:0000313" key="4">
    <source>
        <dbReference type="EMBL" id="ORW98617.1"/>
    </source>
</evidence>
<reference evidence="4 5" key="3">
    <citation type="submission" date="2016-01" db="EMBL/GenBank/DDBJ databases">
        <title>The new phylogeny of the genus Mycobacterium.</title>
        <authorList>
            <person name="Tarcisio F."/>
            <person name="Conor M."/>
            <person name="Antonella G."/>
            <person name="Elisabetta G."/>
            <person name="Giulia F.S."/>
            <person name="Sara T."/>
            <person name="Anna F."/>
            <person name="Clotilde B."/>
            <person name="Roberto B."/>
            <person name="Veronica D.S."/>
            <person name="Fabio R."/>
            <person name="Monica P."/>
            <person name="Olivier J."/>
            <person name="Enrico T."/>
            <person name="Nicola S."/>
        </authorList>
    </citation>
    <scope>NUCLEOTIDE SEQUENCE [LARGE SCALE GENOMIC DNA]</scope>
    <source>
        <strain evidence="4 5">DSM 44626</strain>
    </source>
</reference>
<proteinExistence type="predicted"/>
<protein>
    <recommendedName>
        <fullName evidence="2">DUF732 domain-containing protein</fullName>
    </recommendedName>
</protein>
<keyword evidence="1" id="KW-0732">Signal</keyword>
<dbReference type="InterPro" id="IPR007969">
    <property type="entry name" value="DUF732"/>
</dbReference>
<reference evidence="3" key="1">
    <citation type="journal article" date="2014" name="Genome Announc.">
        <title>Draft Genome Sequence of Mycobacterium triplex DSM 44626.</title>
        <authorList>
            <person name="Sassi M."/>
            <person name="Croce O."/>
            <person name="Robert C."/>
            <person name="Raoult D."/>
            <person name="Drancourt M."/>
        </authorList>
    </citation>
    <scope>NUCLEOTIDE SEQUENCE [LARGE SCALE GENOMIC DNA]</scope>
    <source>
        <strain evidence="3">DSM 44626</strain>
    </source>
</reference>
<feature type="signal peptide" evidence="1">
    <location>
        <begin position="1"/>
        <end position="32"/>
    </location>
</feature>
<dbReference type="EMBL" id="HG964446">
    <property type="protein sequence ID" value="CDO90002.1"/>
    <property type="molecule type" value="Genomic_DNA"/>
</dbReference>
<dbReference type="RefSeq" id="WP_036470775.1">
    <property type="nucleotide sequence ID" value="NZ_HG964446.1"/>
</dbReference>
<evidence type="ECO:0000313" key="3">
    <source>
        <dbReference type="EMBL" id="CDO90002.1"/>
    </source>
</evidence>
<evidence type="ECO:0000313" key="5">
    <source>
        <dbReference type="Proteomes" id="UP000193710"/>
    </source>
</evidence>
<accession>A0A024K338</accession>
<dbReference type="Pfam" id="PF05305">
    <property type="entry name" value="DUF732"/>
    <property type="match status" value="1"/>
</dbReference>
<feature type="chain" id="PRO_5001530847" description="DUF732 domain-containing protein" evidence="1">
    <location>
        <begin position="33"/>
        <end position="111"/>
    </location>
</feature>
<dbReference type="STRING" id="47839.BN973_04393"/>
<dbReference type="OrthoDB" id="4750613at2"/>
<keyword evidence="5" id="KW-1185">Reference proteome</keyword>
<gene>
    <name evidence="4" type="ORF">AWC29_04255</name>
    <name evidence="3" type="ORF">BN973_04393</name>
</gene>
<dbReference type="AlphaFoldDB" id="A0A024K338"/>
<reference evidence="3" key="2">
    <citation type="submission" date="2014-04" db="EMBL/GenBank/DDBJ databases">
        <authorList>
            <person name="Xu Y.W."/>
            <person name="Yang Q."/>
        </authorList>
    </citation>
    <scope>NUCLEOTIDE SEQUENCE</scope>
    <source>
        <strain evidence="3">DSM 44626</strain>
    </source>
</reference>
<name>A0A024K338_9MYCO</name>
<organism evidence="3">
    <name type="scientific">Mycobacterium triplex</name>
    <dbReference type="NCBI Taxonomy" id="47839"/>
    <lineage>
        <taxon>Bacteria</taxon>
        <taxon>Bacillati</taxon>
        <taxon>Actinomycetota</taxon>
        <taxon>Actinomycetes</taxon>
        <taxon>Mycobacteriales</taxon>
        <taxon>Mycobacteriaceae</taxon>
        <taxon>Mycobacterium</taxon>
        <taxon>Mycobacterium simiae complex</taxon>
    </lineage>
</organism>
<dbReference type="Proteomes" id="UP000193710">
    <property type="component" value="Unassembled WGS sequence"/>
</dbReference>
<dbReference type="HOGENOM" id="CLU_135573_4_0_11"/>
<evidence type="ECO:0000259" key="2">
    <source>
        <dbReference type="Pfam" id="PF05305"/>
    </source>
</evidence>
<evidence type="ECO:0000256" key="1">
    <source>
        <dbReference type="SAM" id="SignalP"/>
    </source>
</evidence>
<sequence length="111" mass="11313" precursor="true">MFSPRLSTIASTMIGAAAIGIVAIGTAGTAGATTADDAFLAQMDKLGISFSSPADAIKDGHKVCQELAAGKTGTDIATEVLQQTNLTSHQAAYFVVDATHAYCPQLAPQLT</sequence>
<dbReference type="EMBL" id="LQPY01000048">
    <property type="protein sequence ID" value="ORW98617.1"/>
    <property type="molecule type" value="Genomic_DNA"/>
</dbReference>